<gene>
    <name evidence="1" type="ORF">PENANT_c018G06395</name>
</gene>
<reference evidence="2" key="1">
    <citation type="journal article" date="2017" name="Nat. Microbiol.">
        <title>Global analysis of biosynthetic gene clusters reveals vast potential of secondary metabolite production in Penicillium species.</title>
        <authorList>
            <person name="Nielsen J.C."/>
            <person name="Grijseels S."/>
            <person name="Prigent S."/>
            <person name="Ji B."/>
            <person name="Dainat J."/>
            <person name="Nielsen K.F."/>
            <person name="Frisvad J.C."/>
            <person name="Workman M."/>
            <person name="Nielsen J."/>
        </authorList>
    </citation>
    <scope>NUCLEOTIDE SEQUENCE [LARGE SCALE GENOMIC DNA]</scope>
    <source>
        <strain evidence="2">IBT 31811</strain>
    </source>
</reference>
<evidence type="ECO:0000313" key="1">
    <source>
        <dbReference type="EMBL" id="OQD83113.1"/>
    </source>
</evidence>
<protein>
    <submittedName>
        <fullName evidence="1">Uncharacterized protein</fullName>
    </submittedName>
</protein>
<keyword evidence="2" id="KW-1185">Reference proteome</keyword>
<accession>A0A1V6Q1J6</accession>
<dbReference type="EMBL" id="MDYN01000018">
    <property type="protein sequence ID" value="OQD83113.1"/>
    <property type="molecule type" value="Genomic_DNA"/>
</dbReference>
<organism evidence="1 2">
    <name type="scientific">Penicillium antarcticum</name>
    <dbReference type="NCBI Taxonomy" id="416450"/>
    <lineage>
        <taxon>Eukaryota</taxon>
        <taxon>Fungi</taxon>
        <taxon>Dikarya</taxon>
        <taxon>Ascomycota</taxon>
        <taxon>Pezizomycotina</taxon>
        <taxon>Eurotiomycetes</taxon>
        <taxon>Eurotiomycetidae</taxon>
        <taxon>Eurotiales</taxon>
        <taxon>Aspergillaceae</taxon>
        <taxon>Penicillium</taxon>
    </lineage>
</organism>
<proteinExistence type="predicted"/>
<name>A0A1V6Q1J6_9EURO</name>
<evidence type="ECO:0000313" key="2">
    <source>
        <dbReference type="Proteomes" id="UP000191672"/>
    </source>
</evidence>
<comment type="caution">
    <text evidence="1">The sequence shown here is derived from an EMBL/GenBank/DDBJ whole genome shotgun (WGS) entry which is preliminary data.</text>
</comment>
<sequence length="121" mass="13647">MSLSQCLMSEKPRHAAKQHAMDIIQTSQKLEATQPVGARSSPPPPPTKFWPLLLVMAAIEVKDLIYREGAINMLEVNQKVAEDNYSWFKKFVEIVIERKDQVSVRLDWGVILGGLKDGLVM</sequence>
<dbReference type="AlphaFoldDB" id="A0A1V6Q1J6"/>
<dbReference type="Proteomes" id="UP000191672">
    <property type="component" value="Unassembled WGS sequence"/>
</dbReference>